<dbReference type="Pfam" id="PF03372">
    <property type="entry name" value="Exo_endo_phos"/>
    <property type="match status" value="1"/>
</dbReference>
<organism evidence="3 4">
    <name type="scientific">Microbacterium marinilacus</name>
    <dbReference type="NCBI Taxonomy" id="415209"/>
    <lineage>
        <taxon>Bacteria</taxon>
        <taxon>Bacillati</taxon>
        <taxon>Actinomycetota</taxon>
        <taxon>Actinomycetes</taxon>
        <taxon>Micrococcales</taxon>
        <taxon>Microbacteriaceae</taxon>
        <taxon>Microbacterium</taxon>
    </lineage>
</organism>
<comment type="caution">
    <text evidence="3">The sequence shown here is derived from an EMBL/GenBank/DDBJ whole genome shotgun (WGS) entry which is preliminary data.</text>
</comment>
<reference evidence="4" key="1">
    <citation type="journal article" date="2019" name="Int. J. Syst. Evol. Microbiol.">
        <title>The Global Catalogue of Microorganisms (GCM) 10K type strain sequencing project: providing services to taxonomists for standard genome sequencing and annotation.</title>
        <authorList>
            <consortium name="The Broad Institute Genomics Platform"/>
            <consortium name="The Broad Institute Genome Sequencing Center for Infectious Disease"/>
            <person name="Wu L."/>
            <person name="Ma J."/>
        </authorList>
    </citation>
    <scope>NUCLEOTIDE SEQUENCE [LARGE SCALE GENOMIC DNA]</scope>
    <source>
        <strain evidence="4">JCM 16546</strain>
    </source>
</reference>
<proteinExistence type="predicted"/>
<feature type="domain" description="Endonuclease/exonuclease/phosphatase" evidence="2">
    <location>
        <begin position="109"/>
        <end position="331"/>
    </location>
</feature>
<feature type="transmembrane region" description="Helical" evidence="1">
    <location>
        <begin position="70"/>
        <end position="90"/>
    </location>
</feature>
<evidence type="ECO:0000256" key="1">
    <source>
        <dbReference type="SAM" id="Phobius"/>
    </source>
</evidence>
<dbReference type="PROSITE" id="PS51257">
    <property type="entry name" value="PROKAR_LIPOPROTEIN"/>
    <property type="match status" value="1"/>
</dbReference>
<keyword evidence="1" id="KW-0472">Membrane</keyword>
<dbReference type="SUPFAM" id="SSF56219">
    <property type="entry name" value="DNase I-like"/>
    <property type="match status" value="1"/>
</dbReference>
<accession>A0ABP7B7S3</accession>
<name>A0ABP7B7S3_9MICO</name>
<dbReference type="Proteomes" id="UP001410795">
    <property type="component" value="Unassembled WGS sequence"/>
</dbReference>
<feature type="transmembrane region" description="Helical" evidence="1">
    <location>
        <begin position="41"/>
        <end position="63"/>
    </location>
</feature>
<evidence type="ECO:0000313" key="4">
    <source>
        <dbReference type="Proteomes" id="UP001410795"/>
    </source>
</evidence>
<keyword evidence="4" id="KW-1185">Reference proteome</keyword>
<feature type="transmembrane region" description="Helical" evidence="1">
    <location>
        <begin position="7"/>
        <end position="29"/>
    </location>
</feature>
<sequence length="342" mass="36070">MEGVLRVLGVLVTVVFACATAVVTWPQFFHLEQTVPFAQIVSMRGVMVGAFALITLVFLLFALARPMRGFAMSMALVAGIGAIAGGLILAQRGYGDTLPPETESSVRVMTWNTAGDATGAEQIAQTAVAMNADVVALPETAQSVGEDVAVQMRELGRPMWVHHVQYNEDVVDGPQSWVTTILITPELGDYAVIDSSREGTSNMPSAVAMPVNGDGPTIVAVHAVAPRPQYMSSWSSDLRWLADQCPAGENVILAGDFNATLDHTPSLAVDGADFGYCRDSAAASGNGGVGTWPTDVPALLSTPIDHVMHSEDWETTGSVVLTNLDDAGSDHRPLVVQLEPAG</sequence>
<protein>
    <recommendedName>
        <fullName evidence="2">Endonuclease/exonuclease/phosphatase domain-containing protein</fullName>
    </recommendedName>
</protein>
<dbReference type="InterPro" id="IPR005135">
    <property type="entry name" value="Endo/exonuclease/phosphatase"/>
</dbReference>
<gene>
    <name evidence="3" type="ORF">GCM10022202_08140</name>
</gene>
<evidence type="ECO:0000313" key="3">
    <source>
        <dbReference type="EMBL" id="GAA3650873.1"/>
    </source>
</evidence>
<keyword evidence="1" id="KW-0812">Transmembrane</keyword>
<dbReference type="EMBL" id="BAAAYV010000005">
    <property type="protein sequence ID" value="GAA3650873.1"/>
    <property type="molecule type" value="Genomic_DNA"/>
</dbReference>
<evidence type="ECO:0000259" key="2">
    <source>
        <dbReference type="Pfam" id="PF03372"/>
    </source>
</evidence>
<keyword evidence="1" id="KW-1133">Transmembrane helix</keyword>
<dbReference type="Gene3D" id="3.60.10.10">
    <property type="entry name" value="Endonuclease/exonuclease/phosphatase"/>
    <property type="match status" value="1"/>
</dbReference>
<dbReference type="InterPro" id="IPR036691">
    <property type="entry name" value="Endo/exonu/phosph_ase_sf"/>
</dbReference>